<evidence type="ECO:0000256" key="2">
    <source>
        <dbReference type="SAM" id="Phobius"/>
    </source>
</evidence>
<name>A0A1N6NJF3_9GAMM</name>
<comment type="similarity">
    <text evidence="1">Belongs to the peptidase A24 family.</text>
</comment>
<dbReference type="RefSeq" id="WP_076460338.1">
    <property type="nucleotide sequence ID" value="NZ_FTMN01000001.1"/>
</dbReference>
<accession>A0A1N6NJF3</accession>
<dbReference type="GO" id="GO:0006465">
    <property type="term" value="P:signal peptide processing"/>
    <property type="evidence" value="ECO:0007669"/>
    <property type="project" value="TreeGrafter"/>
</dbReference>
<gene>
    <name evidence="4" type="ORF">SAMN05421647_101365</name>
</gene>
<dbReference type="InterPro" id="IPR050882">
    <property type="entry name" value="Prepilin_peptidase/N-MTase"/>
</dbReference>
<evidence type="ECO:0000313" key="5">
    <source>
        <dbReference type="Proteomes" id="UP000186895"/>
    </source>
</evidence>
<keyword evidence="2" id="KW-0812">Transmembrane</keyword>
<dbReference type="AlphaFoldDB" id="A0A1N6NJF3"/>
<evidence type="ECO:0000259" key="3">
    <source>
        <dbReference type="Pfam" id="PF01478"/>
    </source>
</evidence>
<feature type="transmembrane region" description="Helical" evidence="2">
    <location>
        <begin position="34"/>
        <end position="52"/>
    </location>
</feature>
<organism evidence="4 5">
    <name type="scientific">Marinobacterium stanieri</name>
    <dbReference type="NCBI Taxonomy" id="49186"/>
    <lineage>
        <taxon>Bacteria</taxon>
        <taxon>Pseudomonadati</taxon>
        <taxon>Pseudomonadota</taxon>
        <taxon>Gammaproteobacteria</taxon>
        <taxon>Oceanospirillales</taxon>
        <taxon>Oceanospirillaceae</taxon>
        <taxon>Marinobacterium</taxon>
    </lineage>
</organism>
<feature type="transmembrane region" description="Helical" evidence="2">
    <location>
        <begin position="94"/>
        <end position="120"/>
    </location>
</feature>
<sequence>MLTPAIQEGLTLLLLLILALAVYTDLRRHKIPNWLTFGGLSIGLIAAYLVSLPSVQVGAALKGALAGLLVFLPFFLSGGMGAGDVKLMAAIGSFIGPMSVFISACLALIAGGCIALLMIIRSGEVLSLYRRYLVIISTRTFIPAEAGSVASRRFPFSLSIAVGTLVHLGLSGQLEFNHLSAQIGYQLQMLGVVS</sequence>
<keyword evidence="2" id="KW-1133">Transmembrane helix</keyword>
<dbReference type="InterPro" id="IPR000045">
    <property type="entry name" value="Prepilin_IV_endopep_pep"/>
</dbReference>
<dbReference type="Gene3D" id="1.20.120.1220">
    <property type="match status" value="1"/>
</dbReference>
<evidence type="ECO:0000313" key="4">
    <source>
        <dbReference type="EMBL" id="SIP92219.1"/>
    </source>
</evidence>
<protein>
    <submittedName>
        <fullName evidence="4">Prepilin peptidase CpaA</fullName>
    </submittedName>
</protein>
<dbReference type="STRING" id="49186.SAMN05421647_101365"/>
<evidence type="ECO:0000256" key="1">
    <source>
        <dbReference type="ARBA" id="ARBA00005801"/>
    </source>
</evidence>
<keyword evidence="2" id="KW-0472">Membrane</keyword>
<dbReference type="PANTHER" id="PTHR30487">
    <property type="entry name" value="TYPE 4 PREPILIN-LIKE PROTEINS LEADER PEPTIDE-PROCESSING ENZYME"/>
    <property type="match status" value="1"/>
</dbReference>
<dbReference type="EMBL" id="FTMN01000001">
    <property type="protein sequence ID" value="SIP92219.1"/>
    <property type="molecule type" value="Genomic_DNA"/>
</dbReference>
<dbReference type="GO" id="GO:0005886">
    <property type="term" value="C:plasma membrane"/>
    <property type="evidence" value="ECO:0007669"/>
    <property type="project" value="TreeGrafter"/>
</dbReference>
<dbReference type="Proteomes" id="UP000186895">
    <property type="component" value="Unassembled WGS sequence"/>
</dbReference>
<feature type="transmembrane region" description="Helical" evidence="2">
    <location>
        <begin position="64"/>
        <end position="82"/>
    </location>
</feature>
<proteinExistence type="inferred from homology"/>
<dbReference type="PANTHER" id="PTHR30487:SF0">
    <property type="entry name" value="PREPILIN LEADER PEPTIDASE_N-METHYLTRANSFERASE-RELATED"/>
    <property type="match status" value="1"/>
</dbReference>
<dbReference type="Pfam" id="PF01478">
    <property type="entry name" value="Peptidase_A24"/>
    <property type="match status" value="1"/>
</dbReference>
<keyword evidence="5" id="KW-1185">Reference proteome</keyword>
<dbReference type="GO" id="GO:0004190">
    <property type="term" value="F:aspartic-type endopeptidase activity"/>
    <property type="evidence" value="ECO:0007669"/>
    <property type="project" value="InterPro"/>
</dbReference>
<feature type="domain" description="Prepilin type IV endopeptidase peptidase" evidence="3">
    <location>
        <begin position="12"/>
        <end position="116"/>
    </location>
</feature>
<reference evidence="4 5" key="1">
    <citation type="submission" date="2017-01" db="EMBL/GenBank/DDBJ databases">
        <authorList>
            <person name="Mah S.A."/>
            <person name="Swanson W.J."/>
            <person name="Moy G.W."/>
            <person name="Vacquier V.D."/>
        </authorList>
    </citation>
    <scope>NUCLEOTIDE SEQUENCE [LARGE SCALE GENOMIC DNA]</scope>
    <source>
        <strain evidence="4 5">DSM 7027</strain>
    </source>
</reference>